<dbReference type="Proteomes" id="UP000615455">
    <property type="component" value="Unassembled WGS sequence"/>
</dbReference>
<evidence type="ECO:0000313" key="2">
    <source>
        <dbReference type="Proteomes" id="UP000615455"/>
    </source>
</evidence>
<gene>
    <name evidence="1" type="ORF">GCM10008018_00900</name>
</gene>
<reference evidence="2" key="1">
    <citation type="journal article" date="2019" name="Int. J. Syst. Evol. Microbiol.">
        <title>The Global Catalogue of Microorganisms (GCM) 10K type strain sequencing project: providing services to taxonomists for standard genome sequencing and annotation.</title>
        <authorList>
            <consortium name="The Broad Institute Genomics Platform"/>
            <consortium name="The Broad Institute Genome Sequencing Center for Infectious Disease"/>
            <person name="Wu L."/>
            <person name="Ma J."/>
        </authorList>
    </citation>
    <scope>NUCLEOTIDE SEQUENCE [LARGE SCALE GENOMIC DNA]</scope>
    <source>
        <strain evidence="2">CGMCC 1.15043</strain>
    </source>
</reference>
<keyword evidence="2" id="KW-1185">Reference proteome</keyword>
<accession>A0ABQ2BMK3</accession>
<proteinExistence type="predicted"/>
<organism evidence="1 2">
    <name type="scientific">Paenibacillus marchantiophytorum</name>
    <dbReference type="NCBI Taxonomy" id="1619310"/>
    <lineage>
        <taxon>Bacteria</taxon>
        <taxon>Bacillati</taxon>
        <taxon>Bacillota</taxon>
        <taxon>Bacilli</taxon>
        <taxon>Bacillales</taxon>
        <taxon>Paenibacillaceae</taxon>
        <taxon>Paenibacillus</taxon>
    </lineage>
</organism>
<dbReference type="EMBL" id="BMHE01000001">
    <property type="protein sequence ID" value="GGI43206.1"/>
    <property type="molecule type" value="Genomic_DNA"/>
</dbReference>
<sequence>MTAQGISEEEMSLLLSKNDVGILYTQTNSPYLPRSKKKRKSQHLLQKLFHFWQM</sequence>
<name>A0ABQ2BMK3_9BACL</name>
<evidence type="ECO:0000313" key="1">
    <source>
        <dbReference type="EMBL" id="GGI43206.1"/>
    </source>
</evidence>
<protein>
    <submittedName>
        <fullName evidence="1">Uncharacterized protein</fullName>
    </submittedName>
</protein>
<comment type="caution">
    <text evidence="1">The sequence shown here is derived from an EMBL/GenBank/DDBJ whole genome shotgun (WGS) entry which is preliminary data.</text>
</comment>